<keyword evidence="3" id="KW-0804">Transcription</keyword>
<organism evidence="5 6">
    <name type="scientific">Desulfocicer vacuolatum DSM 3385</name>
    <dbReference type="NCBI Taxonomy" id="1121400"/>
    <lineage>
        <taxon>Bacteria</taxon>
        <taxon>Pseudomonadati</taxon>
        <taxon>Thermodesulfobacteriota</taxon>
        <taxon>Desulfobacteria</taxon>
        <taxon>Desulfobacterales</taxon>
        <taxon>Desulfobacteraceae</taxon>
        <taxon>Desulfocicer</taxon>
    </lineage>
</organism>
<dbReference type="CDD" id="cd06267">
    <property type="entry name" value="PBP1_LacI_sugar_binding-like"/>
    <property type="match status" value="1"/>
</dbReference>
<dbReference type="InterPro" id="IPR010982">
    <property type="entry name" value="Lambda_DNA-bd_dom_sf"/>
</dbReference>
<dbReference type="GO" id="GO:0003700">
    <property type="term" value="F:DNA-binding transcription factor activity"/>
    <property type="evidence" value="ECO:0007669"/>
    <property type="project" value="TreeGrafter"/>
</dbReference>
<dbReference type="SUPFAM" id="SSF47413">
    <property type="entry name" value="lambda repressor-like DNA-binding domains"/>
    <property type="match status" value="1"/>
</dbReference>
<dbReference type="STRING" id="1121400.SAMN02746065_13714"/>
<sequence length="347" mass="37730">MSRVTIKDIASKLGVSAATVSNALNGKAGVGKARRKNIMEIASQMGYQPNAFARNLVNQQSYAIGLIVSSISDPFYPELARGVQEKASELGYCMMLFNTNHSIKVEQNSIETLNARGVDGIILATVLQDDPNIALLEKLRIPFVLVNRLLLDPGIASSIDSVVLDNYRGGYESARHLLRMGHTRITIIAGNMKASTAILRTRGARDAMQVYGISEERYDVVDCGYVMETAYRVAKEKLKEKNIPSAFLCQGDNMALGVREAVCEAGMTIPGDIALLGFDDIEFSSVAGIELTTVSHRQYQMGSTGTELLVDKIASERQAGVTKNIVLEPELIVRKSCGFGVKGYIMP</sequence>
<name>A0A1W2EQA8_9BACT</name>
<gene>
    <name evidence="5" type="ORF">SAMN02746065_13714</name>
</gene>
<feature type="domain" description="HTH lacI-type" evidence="4">
    <location>
        <begin position="4"/>
        <end position="58"/>
    </location>
</feature>
<dbReference type="Gene3D" id="3.40.50.2300">
    <property type="match status" value="2"/>
</dbReference>
<dbReference type="InterPro" id="IPR028082">
    <property type="entry name" value="Peripla_BP_I"/>
</dbReference>
<dbReference type="SUPFAM" id="SSF53822">
    <property type="entry name" value="Periplasmic binding protein-like I"/>
    <property type="match status" value="1"/>
</dbReference>
<dbReference type="CDD" id="cd01392">
    <property type="entry name" value="HTH_LacI"/>
    <property type="match status" value="1"/>
</dbReference>
<dbReference type="Pfam" id="PF00532">
    <property type="entry name" value="Peripla_BP_1"/>
    <property type="match status" value="1"/>
</dbReference>
<dbReference type="RefSeq" id="WP_084071696.1">
    <property type="nucleotide sequence ID" value="NZ_FWXY01000037.1"/>
</dbReference>
<dbReference type="Gene3D" id="1.10.260.40">
    <property type="entry name" value="lambda repressor-like DNA-binding domains"/>
    <property type="match status" value="1"/>
</dbReference>
<keyword evidence="2" id="KW-0238">DNA-binding</keyword>
<dbReference type="PANTHER" id="PTHR30146">
    <property type="entry name" value="LACI-RELATED TRANSCRIPTIONAL REPRESSOR"/>
    <property type="match status" value="1"/>
</dbReference>
<dbReference type="GO" id="GO:0000976">
    <property type="term" value="F:transcription cis-regulatory region binding"/>
    <property type="evidence" value="ECO:0007669"/>
    <property type="project" value="TreeGrafter"/>
</dbReference>
<dbReference type="PROSITE" id="PS50932">
    <property type="entry name" value="HTH_LACI_2"/>
    <property type="match status" value="1"/>
</dbReference>
<evidence type="ECO:0000256" key="1">
    <source>
        <dbReference type="ARBA" id="ARBA00023015"/>
    </source>
</evidence>
<dbReference type="Pfam" id="PF00356">
    <property type="entry name" value="LacI"/>
    <property type="match status" value="1"/>
</dbReference>
<evidence type="ECO:0000256" key="2">
    <source>
        <dbReference type="ARBA" id="ARBA00023125"/>
    </source>
</evidence>
<evidence type="ECO:0000256" key="3">
    <source>
        <dbReference type="ARBA" id="ARBA00023163"/>
    </source>
</evidence>
<dbReference type="AlphaFoldDB" id="A0A1W2EQA8"/>
<evidence type="ECO:0000313" key="5">
    <source>
        <dbReference type="EMBL" id="SMD11436.1"/>
    </source>
</evidence>
<dbReference type="SMART" id="SM00354">
    <property type="entry name" value="HTH_LACI"/>
    <property type="match status" value="1"/>
</dbReference>
<dbReference type="Proteomes" id="UP000192418">
    <property type="component" value="Unassembled WGS sequence"/>
</dbReference>
<keyword evidence="6" id="KW-1185">Reference proteome</keyword>
<dbReference type="PANTHER" id="PTHR30146:SF109">
    <property type="entry name" value="HTH-TYPE TRANSCRIPTIONAL REGULATOR GALS"/>
    <property type="match status" value="1"/>
</dbReference>
<dbReference type="EMBL" id="FWXY01000037">
    <property type="protein sequence ID" value="SMD11436.1"/>
    <property type="molecule type" value="Genomic_DNA"/>
</dbReference>
<evidence type="ECO:0000259" key="4">
    <source>
        <dbReference type="PROSITE" id="PS50932"/>
    </source>
</evidence>
<reference evidence="5 6" key="1">
    <citation type="submission" date="2017-04" db="EMBL/GenBank/DDBJ databases">
        <authorList>
            <person name="Afonso C.L."/>
            <person name="Miller P.J."/>
            <person name="Scott M.A."/>
            <person name="Spackman E."/>
            <person name="Goraichik I."/>
            <person name="Dimitrov K.M."/>
            <person name="Suarez D.L."/>
            <person name="Swayne D.E."/>
        </authorList>
    </citation>
    <scope>NUCLEOTIDE SEQUENCE [LARGE SCALE GENOMIC DNA]</scope>
    <source>
        <strain evidence="5 6">DSM 3385</strain>
    </source>
</reference>
<dbReference type="InterPro" id="IPR000843">
    <property type="entry name" value="HTH_LacI"/>
</dbReference>
<accession>A0A1W2EQA8</accession>
<dbReference type="OrthoDB" id="59108at2"/>
<dbReference type="InterPro" id="IPR001761">
    <property type="entry name" value="Peripla_BP/Lac1_sug-bd_dom"/>
</dbReference>
<protein>
    <submittedName>
        <fullName evidence="5">Transcriptional regulator, LacI family</fullName>
    </submittedName>
</protein>
<keyword evidence="1" id="KW-0805">Transcription regulation</keyword>
<proteinExistence type="predicted"/>
<evidence type="ECO:0000313" key="6">
    <source>
        <dbReference type="Proteomes" id="UP000192418"/>
    </source>
</evidence>